<proteinExistence type="predicted"/>
<reference evidence="2" key="1">
    <citation type="submission" date="2022-11" db="UniProtKB">
        <authorList>
            <consortium name="WormBaseParasite"/>
        </authorList>
    </citation>
    <scope>IDENTIFICATION</scope>
</reference>
<evidence type="ECO:0000313" key="1">
    <source>
        <dbReference type="Proteomes" id="UP000887565"/>
    </source>
</evidence>
<name>A0A915L720_ROMCU</name>
<dbReference type="InterPro" id="IPR011049">
    <property type="entry name" value="Serralysin-like_metalloprot_C"/>
</dbReference>
<keyword evidence="1" id="KW-1185">Reference proteome</keyword>
<evidence type="ECO:0000313" key="2">
    <source>
        <dbReference type="WBParaSite" id="nRc.2.0.1.t46607-RA"/>
    </source>
</evidence>
<dbReference type="Proteomes" id="UP000887565">
    <property type="component" value="Unplaced"/>
</dbReference>
<dbReference type="WBParaSite" id="nRc.2.0.1.t46607-RA">
    <property type="protein sequence ID" value="nRc.2.0.1.t46607-RA"/>
    <property type="gene ID" value="nRc.2.0.1.g46607"/>
</dbReference>
<dbReference type="AlphaFoldDB" id="A0A915L720"/>
<dbReference type="SUPFAM" id="SSF51120">
    <property type="entry name" value="beta-Roll"/>
    <property type="match status" value="1"/>
</dbReference>
<protein>
    <submittedName>
        <fullName evidence="2">TcdA/TcdB toxin pore forming domain-containing protein</fullName>
    </submittedName>
</protein>
<sequence>MSNSAPRLLSEQEWRHIKREVRNLELKKFVRKKYMDDLQAERIQSHLTFEVYFFDFMTSLNSREDLQATLRSYLQDKKAELSEYTPEAKEYFLQKVPGVEDQRAKDLISQFKMLYSTQIDTFSTSDMQTDYCNNEIKLFTKLLPIGNTIIEDIIVESQLDEIEVTDFDGESSLEIYIKRLLNRIQPVTLEQRLVDITYSSRYILGALISSLGRNENIRVYEMRSMKENPGPFETSYMISFQHKDYQQKEIERYVILNFNEHINSGESEPLNVEPIAGFDTLLVHIDQNFKTNEQNPEVGHIKRTVTVHQALMSTFRDSSDFSLNPINHVPLDYLKTSQDDTKLLFHNCLMDAFQKFKHLVEDSKLPKNQNLMRYSSNFRGIVDGLFYSEPSIKNAIALSSPLSTVQYTISCGTEDIIDFRHADTSDSENELLDDDAVEVIHRDAISERLVTVNFKYTTPELYDKAYIFDGMADMIEKTNLGAAENQIANFYFVDDNVESIKSEELVVTKNKFMDLCNGARRRRSLTSCLSRKTDQPKEVKEQIPKEKIEILENLATASNSVMMLLMIRDLLSDVYHGNKLSVVKDASLLAMTAFSPQIANFLAQKGELMIANEAKIAGYASKALGFGVSRAISLYVFYDLIHNTIDYLDNTNNTSAKIGMEIDGAFLAIDAITLGIQGLETAGYVYGMAAIANPIGAIIGASMVIGLNIYQAMEKVSSINKFIHLNGQELIDESLRAFFHIDPAANVQELMSEESTNEYLMEKATEFLTRQNKYDTLITKSGVLHGKTVQLRKNAVVDMYHMRGINVSRASPKPNDRVHIICPLHEEANEIQSPTFWSKVENFFNKIAHSFTLFYHIISHKNLDVIVKDISDERSSQRGYACHNSFGIKLLNNSTENLAAYFNLGDGNDVISGFANKSNFFQLGAGKKFINGSTKSDIFIISRINISGILNGADGIDTVDFSAVDSEETFFLSDESSKINSSKLRNVENVIGRLNTTDILICDCSIKTIRLNGGWKKSPDFVVIPYRNCTYDMTIYLDGYSTLYNEAHYAKRFNILDYQISKALQDYLQNLLQPKPLIFTSIYKFIALSENNTEWFSEFKINATLDAGVN</sequence>
<organism evidence="1 2">
    <name type="scientific">Romanomermis culicivorax</name>
    <name type="common">Nematode worm</name>
    <dbReference type="NCBI Taxonomy" id="13658"/>
    <lineage>
        <taxon>Eukaryota</taxon>
        <taxon>Metazoa</taxon>
        <taxon>Ecdysozoa</taxon>
        <taxon>Nematoda</taxon>
        <taxon>Enoplea</taxon>
        <taxon>Dorylaimia</taxon>
        <taxon>Mermithida</taxon>
        <taxon>Mermithoidea</taxon>
        <taxon>Mermithidae</taxon>
        <taxon>Romanomermis</taxon>
    </lineage>
</organism>
<accession>A0A915L720</accession>